<name>A0A820KDF4_9BILA</name>
<evidence type="ECO:0000313" key="2">
    <source>
        <dbReference type="EMBL" id="CAF4339957.1"/>
    </source>
</evidence>
<proteinExistence type="predicted"/>
<sequence length="21" mass="2256">MSSVRISTSPTRKRLASPSPP</sequence>
<evidence type="ECO:0000313" key="3">
    <source>
        <dbReference type="Proteomes" id="UP000663874"/>
    </source>
</evidence>
<evidence type="ECO:0000256" key="1">
    <source>
        <dbReference type="SAM" id="MobiDB-lite"/>
    </source>
</evidence>
<accession>A0A820KDF4</accession>
<dbReference type="EMBL" id="CAJOBE010045304">
    <property type="protein sequence ID" value="CAF4339957.1"/>
    <property type="molecule type" value="Genomic_DNA"/>
</dbReference>
<gene>
    <name evidence="2" type="ORF">FNK824_LOCUS41976</name>
</gene>
<feature type="non-terminal residue" evidence="2">
    <location>
        <position position="21"/>
    </location>
</feature>
<protein>
    <submittedName>
        <fullName evidence="2">Uncharacterized protein</fullName>
    </submittedName>
</protein>
<feature type="compositionally biased region" description="Polar residues" evidence="1">
    <location>
        <begin position="1"/>
        <end position="10"/>
    </location>
</feature>
<reference evidence="2" key="1">
    <citation type="submission" date="2021-02" db="EMBL/GenBank/DDBJ databases">
        <authorList>
            <person name="Nowell W R."/>
        </authorList>
    </citation>
    <scope>NUCLEOTIDE SEQUENCE</scope>
</reference>
<dbReference type="Proteomes" id="UP000663874">
    <property type="component" value="Unassembled WGS sequence"/>
</dbReference>
<comment type="caution">
    <text evidence="2">The sequence shown here is derived from an EMBL/GenBank/DDBJ whole genome shotgun (WGS) entry which is preliminary data.</text>
</comment>
<feature type="region of interest" description="Disordered" evidence="1">
    <location>
        <begin position="1"/>
        <end position="21"/>
    </location>
</feature>
<organism evidence="2 3">
    <name type="scientific">Rotaria sordida</name>
    <dbReference type="NCBI Taxonomy" id="392033"/>
    <lineage>
        <taxon>Eukaryota</taxon>
        <taxon>Metazoa</taxon>
        <taxon>Spiralia</taxon>
        <taxon>Gnathifera</taxon>
        <taxon>Rotifera</taxon>
        <taxon>Eurotatoria</taxon>
        <taxon>Bdelloidea</taxon>
        <taxon>Philodinida</taxon>
        <taxon>Philodinidae</taxon>
        <taxon>Rotaria</taxon>
    </lineage>
</organism>
<dbReference type="AlphaFoldDB" id="A0A820KDF4"/>